<feature type="compositionally biased region" description="Basic residues" evidence="2">
    <location>
        <begin position="832"/>
        <end position="854"/>
    </location>
</feature>
<dbReference type="WBParaSite" id="mrna-Wban_02335">
    <property type="protein sequence ID" value="mrna-Wban_02335"/>
    <property type="gene ID" value="Wban_02335"/>
</dbReference>
<feature type="region of interest" description="Disordered" evidence="2">
    <location>
        <begin position="766"/>
        <end position="854"/>
    </location>
</feature>
<name>A0A1I8EEL4_WUCBA</name>
<accession>A0A1I8EEL4</accession>
<comment type="similarity">
    <text evidence="1">Belongs to the 14-3-3 family.</text>
</comment>
<dbReference type="CDD" id="cd08774">
    <property type="entry name" value="14-3-3"/>
    <property type="match status" value="1"/>
</dbReference>
<feature type="domain" description="14-3-3" evidence="3">
    <location>
        <begin position="19"/>
        <end position="256"/>
    </location>
</feature>
<feature type="compositionally biased region" description="Low complexity" evidence="2">
    <location>
        <begin position="463"/>
        <end position="485"/>
    </location>
</feature>
<organism evidence="5">
    <name type="scientific">Wuchereria bancrofti</name>
    <dbReference type="NCBI Taxonomy" id="6293"/>
    <lineage>
        <taxon>Eukaryota</taxon>
        <taxon>Metazoa</taxon>
        <taxon>Ecdysozoa</taxon>
        <taxon>Nematoda</taxon>
        <taxon>Chromadorea</taxon>
        <taxon>Rhabditida</taxon>
        <taxon>Spirurina</taxon>
        <taxon>Spiruromorpha</taxon>
        <taxon>Filarioidea</taxon>
        <taxon>Onchocercidae</taxon>
        <taxon>Wuchereria</taxon>
    </lineage>
</organism>
<feature type="region of interest" description="Disordered" evidence="2">
    <location>
        <begin position="463"/>
        <end position="526"/>
    </location>
</feature>
<reference evidence="5" key="3">
    <citation type="submission" date="2016-11" db="UniProtKB">
        <authorList>
            <consortium name="WormBaseParasite"/>
        </authorList>
    </citation>
    <scope>IDENTIFICATION</scope>
    <source>
        <strain evidence="5 6">pt0022</strain>
    </source>
</reference>
<feature type="compositionally biased region" description="Polar residues" evidence="2">
    <location>
        <begin position="807"/>
        <end position="831"/>
    </location>
</feature>
<reference evidence="4" key="2">
    <citation type="journal article" date="2016" name="Mol. Ecol.">
        <title>Population genomics of the filarial nematode parasite Wuchereria bancrofti from mosquitoes.</title>
        <authorList>
            <person name="Small S.T."/>
            <person name="Reimer L.J."/>
            <person name="Tisch D.J."/>
            <person name="King C.L."/>
            <person name="Christensen B.M."/>
            <person name="Siba P.M."/>
            <person name="Kazura J.W."/>
            <person name="Serre D."/>
            <person name="Zimmerman P.A."/>
        </authorList>
    </citation>
    <scope>NUCLEOTIDE SEQUENCE</scope>
    <source>
        <strain evidence="4">pt0022</strain>
    </source>
</reference>
<dbReference type="WBParaSite" id="maker-PairedContig_1560-snap-gene-0.3-mRNA-1">
    <property type="protein sequence ID" value="maker-PairedContig_1560-snap-gene-0.3-mRNA-1"/>
    <property type="gene ID" value="maker-PairedContig_1560-snap-gene-0.3"/>
</dbReference>
<evidence type="ECO:0000313" key="6">
    <source>
        <dbReference type="WBParaSite" id="mrna-Wban_02335"/>
    </source>
</evidence>
<dbReference type="STRING" id="6293.A0A1I8EEL4"/>
<dbReference type="PANTHER" id="PTHR18860">
    <property type="entry name" value="14-3-3 PROTEIN"/>
    <property type="match status" value="1"/>
</dbReference>
<evidence type="ECO:0000256" key="2">
    <source>
        <dbReference type="SAM" id="MobiDB-lite"/>
    </source>
</evidence>
<evidence type="ECO:0000256" key="1">
    <source>
        <dbReference type="ARBA" id="ARBA00006141"/>
    </source>
</evidence>
<feature type="compositionally biased region" description="Basic and acidic residues" evidence="2">
    <location>
        <begin position="492"/>
        <end position="503"/>
    </location>
</feature>
<dbReference type="InterPro" id="IPR000308">
    <property type="entry name" value="14-3-3"/>
</dbReference>
<dbReference type="Gene3D" id="1.20.190.20">
    <property type="entry name" value="14-3-3 domain"/>
    <property type="match status" value="1"/>
</dbReference>
<sequence>MKENERAVAMNEEAQVIDRYNLMLRIRIANALSLFDDARQNFQILIANYGKELTNEERNFFAVFYKSLLDKFRKEYNMFMDLQREIPRKEILKHRILRDNMYRARYEVVTICKEVIDMIDHGILDTKNIELKIYFIKLRADYFRYWSGVVSEDQFFGVRKRAEDSYQLALELADKKLKKYHPIRLALMLNMSIHYYAVPCERIKALQLSMQAVTEGKEHTKNDPDIRAVVDLLRDNLDAWMADLGPKEVHELEILEGARKWHGKGAAVPSAHLRRRLSGEESPKFNTPMLTRQRYFTIPQPYVRYNKFDDIYVCNYVPLKRNPSVFYEPLFEPETIYPASHKKQVPLTVPDSAIAKSKSIAAELKNTQMESEVTTSVATTSSTVLAATGLLPSTAANQDTNYTEVPENIRLSTSHTKPAASTVLFEHASHEKHASYEERASHEEHVSLPDPFEGILQPILSFSSTSSSSTTSSSTTSLSTTSSQSLDEHDEDDNRNPEHRENRPSIWTSAPRDIPQRRLTPTTIDPISRLTKRLRSFESRMLSIKRSQLRLEQLSAERGQQPNEGNDSLLELRWTARVAANEEPQTPSNIIVAAKTSSFLVPQQDVTNEVSVPSYTQITNELSTVEELQPKLQNIPTDNCSAELQQRSIISSNQPDMFAFLPKIKSFAQRQQHQNISETEPKEPSTSFESFVFPEPAPPTPPPQVIFTAFGPKIVGNFSPTSSLEGAVAAVSPPLLDKKKRSKVVTFSEKCTYWPLQSAVEEENWNRRFSRQRTRRQRSSQQRSSTRPPPLRSPTPEIEEQVPCLPRSSQEMAVAPQQNLSPHQTSFYQQQLHRKGQALKSRSQRKLSQRKLLRRSFSAPREGATWPLSSLTREPPYFIYMVLRRASGASGQAFGRRFLSAHSSAEDLYDEAAERAFPDPWAPRGARTMHNTFPITPWYPNEKPRVPWIRHQWPYRGAGNEQNVSSGMQD</sequence>
<dbReference type="Proteomes" id="UP000093561">
    <property type="component" value="Unassembled WGS sequence"/>
</dbReference>
<dbReference type="SUPFAM" id="SSF48445">
    <property type="entry name" value="14-3-3 protein"/>
    <property type="match status" value="1"/>
</dbReference>
<reference evidence="4" key="1">
    <citation type="submission" date="2015-03" db="EMBL/GenBank/DDBJ databases">
        <title>Wuchereria bancrofti Genome Sequencing Papua New Guinea Strain.</title>
        <authorList>
            <person name="Small S.T."/>
            <person name="Serre D."/>
            <person name="Zimmerman P.A."/>
        </authorList>
    </citation>
    <scope>NUCLEOTIDE SEQUENCE [LARGE SCALE GENOMIC DNA]</scope>
    <source>
        <strain evidence="4">pt0022</strain>
    </source>
</reference>
<dbReference type="InterPro" id="IPR023410">
    <property type="entry name" value="14-3-3_domain"/>
</dbReference>
<protein>
    <submittedName>
        <fullName evidence="5 6">14-3-3 family protein</fullName>
    </submittedName>
</protein>
<proteinExistence type="inferred from homology"/>
<dbReference type="AlphaFoldDB" id="A0A1I8EEL4"/>
<feature type="compositionally biased region" description="Basic residues" evidence="2">
    <location>
        <begin position="768"/>
        <end position="778"/>
    </location>
</feature>
<evidence type="ECO:0000259" key="3">
    <source>
        <dbReference type="SMART" id="SM00101"/>
    </source>
</evidence>
<dbReference type="SMART" id="SM00101">
    <property type="entry name" value="14_3_3"/>
    <property type="match status" value="1"/>
</dbReference>
<dbReference type="Pfam" id="PF00244">
    <property type="entry name" value="14-3-3"/>
    <property type="match status" value="1"/>
</dbReference>
<feature type="region of interest" description="Disordered" evidence="2">
    <location>
        <begin position="670"/>
        <end position="700"/>
    </location>
</feature>
<feature type="compositionally biased region" description="Polar residues" evidence="2">
    <location>
        <begin position="670"/>
        <end position="689"/>
    </location>
</feature>
<dbReference type="InterPro" id="IPR036815">
    <property type="entry name" value="14-3-3_dom_sf"/>
</dbReference>
<evidence type="ECO:0000313" key="5">
    <source>
        <dbReference type="WBParaSite" id="maker-PairedContig_1560-snap-gene-0.3-mRNA-1"/>
    </source>
</evidence>
<evidence type="ECO:0000313" key="4">
    <source>
        <dbReference type="Proteomes" id="UP000093561"/>
    </source>
</evidence>
<dbReference type="PRINTS" id="PR00305">
    <property type="entry name" value="1433ZETA"/>
</dbReference>